<protein>
    <submittedName>
        <fullName evidence="1">Uncharacterized protein</fullName>
    </submittedName>
</protein>
<evidence type="ECO:0000313" key="1">
    <source>
        <dbReference type="EMBL" id="KAJ9072005.1"/>
    </source>
</evidence>
<keyword evidence="2" id="KW-1185">Reference proteome</keyword>
<dbReference type="EMBL" id="QTSX02003070">
    <property type="protein sequence ID" value="KAJ9072005.1"/>
    <property type="molecule type" value="Genomic_DNA"/>
</dbReference>
<dbReference type="Proteomes" id="UP001165960">
    <property type="component" value="Unassembled WGS sequence"/>
</dbReference>
<name>A0ACC2TBN7_9FUNG</name>
<gene>
    <name evidence="1" type="ORF">DSO57_1031688</name>
</gene>
<sequence length="132" mass="14129">MTPPLTPQPDCPMETPTAAKTTSTQMFGVLYITLTGMVDIMVPNSGSWSFLGQSHPSYGGHYPLAQLYSVPSQPMPLPMPGFLTLTLGLDAGGLGMERPVEQELEAPEEIILARGCKPYKSPSVGLIKGRPI</sequence>
<proteinExistence type="predicted"/>
<comment type="caution">
    <text evidence="1">The sequence shown here is derived from an EMBL/GenBank/DDBJ whole genome shotgun (WGS) entry which is preliminary data.</text>
</comment>
<reference evidence="1" key="1">
    <citation type="submission" date="2022-04" db="EMBL/GenBank/DDBJ databases">
        <title>Genome of the entomopathogenic fungus Entomophthora muscae.</title>
        <authorList>
            <person name="Elya C."/>
            <person name="Lovett B.R."/>
            <person name="Lee E."/>
            <person name="Macias A.M."/>
            <person name="Hajek A.E."/>
            <person name="De Bivort B.L."/>
            <person name="Kasson M.T."/>
            <person name="De Fine Licht H.H."/>
            <person name="Stajich J.E."/>
        </authorList>
    </citation>
    <scope>NUCLEOTIDE SEQUENCE</scope>
    <source>
        <strain evidence="1">Berkeley</strain>
    </source>
</reference>
<organism evidence="1 2">
    <name type="scientific">Entomophthora muscae</name>
    <dbReference type="NCBI Taxonomy" id="34485"/>
    <lineage>
        <taxon>Eukaryota</taxon>
        <taxon>Fungi</taxon>
        <taxon>Fungi incertae sedis</taxon>
        <taxon>Zoopagomycota</taxon>
        <taxon>Entomophthoromycotina</taxon>
        <taxon>Entomophthoromycetes</taxon>
        <taxon>Entomophthorales</taxon>
        <taxon>Entomophthoraceae</taxon>
        <taxon>Entomophthora</taxon>
    </lineage>
</organism>
<accession>A0ACC2TBN7</accession>
<evidence type="ECO:0000313" key="2">
    <source>
        <dbReference type="Proteomes" id="UP001165960"/>
    </source>
</evidence>